<keyword evidence="2" id="KW-0812">Transmembrane</keyword>
<feature type="coiled-coil region" evidence="1">
    <location>
        <begin position="49"/>
        <end position="83"/>
    </location>
</feature>
<evidence type="ECO:0000313" key="3">
    <source>
        <dbReference type="EMBL" id="CAG4969481.1"/>
    </source>
</evidence>
<evidence type="ECO:0008006" key="5">
    <source>
        <dbReference type="Google" id="ProtNLM"/>
    </source>
</evidence>
<dbReference type="Pfam" id="PF20567">
    <property type="entry name" value="DUF6776"/>
    <property type="match status" value="1"/>
</dbReference>
<evidence type="ECO:0000256" key="1">
    <source>
        <dbReference type="SAM" id="Coils"/>
    </source>
</evidence>
<dbReference type="EMBL" id="OU015430">
    <property type="protein sequence ID" value="CAG4969481.1"/>
    <property type="molecule type" value="Genomic_DNA"/>
</dbReference>
<keyword evidence="2" id="KW-1133">Transmembrane helix</keyword>
<keyword evidence="4" id="KW-1185">Reference proteome</keyword>
<protein>
    <recommendedName>
        <fullName evidence="5">Transmembrane protein</fullName>
    </recommendedName>
</protein>
<dbReference type="RefSeq" id="WP_215219504.1">
    <property type="nucleotide sequence ID" value="NZ_OU015430.1"/>
</dbReference>
<evidence type="ECO:0000256" key="2">
    <source>
        <dbReference type="SAM" id="Phobius"/>
    </source>
</evidence>
<feature type="transmembrane region" description="Helical" evidence="2">
    <location>
        <begin position="21"/>
        <end position="41"/>
    </location>
</feature>
<evidence type="ECO:0000313" key="4">
    <source>
        <dbReference type="Proteomes" id="UP000680116"/>
    </source>
</evidence>
<reference evidence="3 4" key="1">
    <citation type="submission" date="2021-04" db="EMBL/GenBank/DDBJ databases">
        <authorList>
            <person name="Rodrigo-Torres L."/>
            <person name="Arahal R. D."/>
            <person name="Lucena T."/>
        </authorList>
    </citation>
    <scope>NUCLEOTIDE SEQUENCE [LARGE SCALE GENOMIC DNA]</scope>
    <source>
        <strain evidence="3 4">CECT 30171</strain>
    </source>
</reference>
<organism evidence="3 4">
    <name type="scientific">Novilysobacter luteus</name>
    <dbReference type="NCBI Taxonomy" id="2822368"/>
    <lineage>
        <taxon>Bacteria</taxon>
        <taxon>Pseudomonadati</taxon>
        <taxon>Pseudomonadota</taxon>
        <taxon>Gammaproteobacteria</taxon>
        <taxon>Lysobacterales</taxon>
        <taxon>Lysobacteraceae</taxon>
        <taxon>Novilysobacter</taxon>
    </lineage>
</organism>
<keyword evidence="2" id="KW-0472">Membrane</keyword>
<proteinExistence type="predicted"/>
<dbReference type="InterPro" id="IPR046703">
    <property type="entry name" value="DUF6776"/>
</dbReference>
<gene>
    <name evidence="3" type="ORF">LYB30171_00504</name>
</gene>
<keyword evidence="1" id="KW-0175">Coiled coil</keyword>
<sequence length="243" mass="27195">MSRNTQTRYVIVPRRPDRRPLWWVVLGLGWVLTLAVAWSAASRVAAPQLPDLTTALDSAHGRLQKAERELAELRQRQATLERSDQISRAANREVQQALAERDGQIADLRANLAFYERLAGATKQPKGLSVHSADFMPETAGTWQYRIVLTQSLNRGAVTAGKLRFDIEGVRDGKLAVIDWADLHQRDAAPPQPYSFRYFQQLQGSVMLPDGFVPQRVRVSLRGENASLEQAVAWVQPSETGET</sequence>
<name>A0ABM8UCZ5_9GAMM</name>
<accession>A0ABM8UCZ5</accession>
<dbReference type="Proteomes" id="UP000680116">
    <property type="component" value="Chromosome"/>
</dbReference>